<protein>
    <submittedName>
        <fullName evidence="1">Uncharacterized protein</fullName>
    </submittedName>
</protein>
<evidence type="ECO:0000313" key="1">
    <source>
        <dbReference type="EMBL" id="KDS48037.1"/>
    </source>
</evidence>
<sequence length="50" mass="6347">MLEVYDELFEQFFLFHKDIFMGFFLSWEDEYRDLFLSAKETMFFFLPPCW</sequence>
<accession>A0A078RUV9</accession>
<comment type="caution">
    <text evidence="1">The sequence shown here is derived from an EMBL/GenBank/DDBJ whole genome shotgun (WGS) entry which is preliminary data.</text>
</comment>
<dbReference type="Proteomes" id="UP000028013">
    <property type="component" value="Unassembled WGS sequence"/>
</dbReference>
<name>A0A078RUV9_BACUN</name>
<organism evidence="1 2">
    <name type="scientific">Bacteroides uniformis str. 3978 T3 ii</name>
    <dbReference type="NCBI Taxonomy" id="1339349"/>
    <lineage>
        <taxon>Bacteria</taxon>
        <taxon>Pseudomonadati</taxon>
        <taxon>Bacteroidota</taxon>
        <taxon>Bacteroidia</taxon>
        <taxon>Bacteroidales</taxon>
        <taxon>Bacteroidaceae</taxon>
        <taxon>Bacteroides</taxon>
    </lineage>
</organism>
<dbReference type="EMBL" id="JNHN01000184">
    <property type="protein sequence ID" value="KDS48037.1"/>
    <property type="molecule type" value="Genomic_DNA"/>
</dbReference>
<evidence type="ECO:0000313" key="2">
    <source>
        <dbReference type="Proteomes" id="UP000028013"/>
    </source>
</evidence>
<proteinExistence type="predicted"/>
<dbReference type="PATRIC" id="fig|1339349.3.peg.4022"/>
<reference evidence="1 2" key="1">
    <citation type="submission" date="2014-04" db="EMBL/GenBank/DDBJ databases">
        <authorList>
            <person name="Sears C."/>
            <person name="Carroll K."/>
            <person name="Sack B.R."/>
            <person name="Qadri F."/>
            <person name="Myers L.L."/>
            <person name="Chung G.-T."/>
            <person name="Escheverria P."/>
            <person name="Fraser C.M."/>
            <person name="Sadzewicz L."/>
            <person name="Shefchek K.A."/>
            <person name="Tallon L."/>
            <person name="Das S.P."/>
            <person name="Daugherty S."/>
            <person name="Mongodin E.F."/>
        </authorList>
    </citation>
    <scope>NUCLEOTIDE SEQUENCE [LARGE SCALE GENOMIC DNA]</scope>
    <source>
        <strain evidence="1 2">3978 T3 ii</strain>
    </source>
</reference>
<gene>
    <name evidence="1" type="ORF">M094_2969</name>
</gene>
<dbReference type="AlphaFoldDB" id="A0A078RUV9"/>